<organism evidence="1 2">
    <name type="scientific">Selenomonas sputigena (strain ATCC 35185 / DSM 20758 / CCUG 44933 / VPI D19B-28)</name>
    <dbReference type="NCBI Taxonomy" id="546271"/>
    <lineage>
        <taxon>Bacteria</taxon>
        <taxon>Bacillati</taxon>
        <taxon>Bacillota</taxon>
        <taxon>Negativicutes</taxon>
        <taxon>Selenomonadales</taxon>
        <taxon>Selenomonadaceae</taxon>
        <taxon>Selenomonas</taxon>
    </lineage>
</organism>
<comment type="caution">
    <text evidence="1">The sequence shown here is derived from an EMBL/GenBank/DDBJ whole genome shotgun (WGS) entry which is preliminary data.</text>
</comment>
<dbReference type="InterPro" id="IPR012674">
    <property type="entry name" value="Calycin"/>
</dbReference>
<dbReference type="STRING" id="546271.Selsp_1429"/>
<dbReference type="Pfam" id="PF09148">
    <property type="entry name" value="DUF1934"/>
    <property type="match status" value="1"/>
</dbReference>
<dbReference type="AlphaFoldDB" id="C9LTX6"/>
<proteinExistence type="predicted"/>
<gene>
    <name evidence="1" type="ORF">SELSPUOL_00781</name>
</gene>
<dbReference type="eggNOG" id="COG4506">
    <property type="taxonomic scope" value="Bacteria"/>
</dbReference>
<name>C9LTX6_SELS3</name>
<protein>
    <recommendedName>
        <fullName evidence="3">DUF1934 domain-containing protein</fullName>
    </recommendedName>
</protein>
<evidence type="ECO:0000313" key="2">
    <source>
        <dbReference type="Proteomes" id="UP000003505"/>
    </source>
</evidence>
<accession>C9LTX6</accession>
<evidence type="ECO:0008006" key="3">
    <source>
        <dbReference type="Google" id="ProtNLM"/>
    </source>
</evidence>
<dbReference type="Gene3D" id="2.40.128.20">
    <property type="match status" value="1"/>
</dbReference>
<dbReference type="Proteomes" id="UP000003505">
    <property type="component" value="Unassembled WGS sequence"/>
</dbReference>
<dbReference type="InterPro" id="IPR015231">
    <property type="entry name" value="DUF1934"/>
</dbReference>
<dbReference type="EMBL" id="ACKP02000015">
    <property type="protein sequence ID" value="EEX77507.1"/>
    <property type="molecule type" value="Genomic_DNA"/>
</dbReference>
<dbReference type="SUPFAM" id="SSF50814">
    <property type="entry name" value="Lipocalins"/>
    <property type="match status" value="1"/>
</dbReference>
<reference evidence="1 2" key="1">
    <citation type="submission" date="2009-09" db="EMBL/GenBank/DDBJ databases">
        <authorList>
            <person name="Weinstock G."/>
            <person name="Sodergren E."/>
            <person name="Clifton S."/>
            <person name="Fulton L."/>
            <person name="Fulton B."/>
            <person name="Courtney L."/>
            <person name="Fronick C."/>
            <person name="Harrison M."/>
            <person name="Strong C."/>
            <person name="Farmer C."/>
            <person name="Delahaunty K."/>
            <person name="Markovic C."/>
            <person name="Hall O."/>
            <person name="Minx P."/>
            <person name="Tomlinson C."/>
            <person name="Mitreva M."/>
            <person name="Nelson J."/>
            <person name="Hou S."/>
            <person name="Wollam A."/>
            <person name="Pepin K.H."/>
            <person name="Johnson M."/>
            <person name="Bhonagiri V."/>
            <person name="Nash W.E."/>
            <person name="Warren W."/>
            <person name="Chinwalla A."/>
            <person name="Mardis E.R."/>
            <person name="Wilson R.K."/>
        </authorList>
    </citation>
    <scope>NUCLEOTIDE SEQUENCE [LARGE SCALE GENOMIC DNA]</scope>
    <source>
        <strain evidence="2">ATCC 35185 / DSM 20758 / VPI D19B-28</strain>
    </source>
</reference>
<evidence type="ECO:0000313" key="1">
    <source>
        <dbReference type="EMBL" id="EEX77507.1"/>
    </source>
</evidence>
<sequence length="159" mass="17745">MDLGIDGKRRDSVNRVIVKVTGEQKDAAGDVSRIEMTAMGEHYFRNGKHYIIYEDTSLAEGAPASTMLKVAADSLTLTRRGAVEQKQCFSPESESRSRYRTPFGDLDLCVATQRLDIAYGSVSGRIDVSYDMHINGEWQSANELHIEVEVDASERQKLN</sequence>